<reference evidence="1 2" key="1">
    <citation type="submission" date="2019-11" db="EMBL/GenBank/DDBJ databases">
        <title>Whole genome sequence of Oryza granulata.</title>
        <authorList>
            <person name="Li W."/>
        </authorList>
    </citation>
    <scope>NUCLEOTIDE SEQUENCE [LARGE SCALE GENOMIC DNA]</scope>
    <source>
        <strain evidence="2">cv. Menghai</strain>
        <tissue evidence="1">Leaf</tissue>
    </source>
</reference>
<gene>
    <name evidence="1" type="ORF">E2562_009701</name>
</gene>
<evidence type="ECO:0000313" key="2">
    <source>
        <dbReference type="Proteomes" id="UP000479710"/>
    </source>
</evidence>
<comment type="caution">
    <text evidence="1">The sequence shown here is derived from an EMBL/GenBank/DDBJ whole genome shotgun (WGS) entry which is preliminary data.</text>
</comment>
<dbReference type="Proteomes" id="UP000479710">
    <property type="component" value="Unassembled WGS sequence"/>
</dbReference>
<protein>
    <submittedName>
        <fullName evidence="1">Uncharacterized protein</fullName>
    </submittedName>
</protein>
<dbReference type="EMBL" id="SPHZ02000007">
    <property type="protein sequence ID" value="KAF0906339.1"/>
    <property type="molecule type" value="Genomic_DNA"/>
</dbReference>
<name>A0A6G1D1P4_9ORYZ</name>
<evidence type="ECO:0000313" key="1">
    <source>
        <dbReference type="EMBL" id="KAF0906339.1"/>
    </source>
</evidence>
<dbReference type="AlphaFoldDB" id="A0A6G1D1P4"/>
<keyword evidence="2" id="KW-1185">Reference proteome</keyword>
<organism evidence="1 2">
    <name type="scientific">Oryza meyeriana var. granulata</name>
    <dbReference type="NCBI Taxonomy" id="110450"/>
    <lineage>
        <taxon>Eukaryota</taxon>
        <taxon>Viridiplantae</taxon>
        <taxon>Streptophyta</taxon>
        <taxon>Embryophyta</taxon>
        <taxon>Tracheophyta</taxon>
        <taxon>Spermatophyta</taxon>
        <taxon>Magnoliopsida</taxon>
        <taxon>Liliopsida</taxon>
        <taxon>Poales</taxon>
        <taxon>Poaceae</taxon>
        <taxon>BOP clade</taxon>
        <taxon>Oryzoideae</taxon>
        <taxon>Oryzeae</taxon>
        <taxon>Oryzinae</taxon>
        <taxon>Oryza</taxon>
        <taxon>Oryza meyeriana</taxon>
    </lineage>
</organism>
<accession>A0A6G1D1P4</accession>
<proteinExistence type="predicted"/>
<sequence>MVRCDDDIGARIAAPKSEGLLPAGMTRHRLLDHIAVEIDPPLLGSGTVCRTGSGDTMVDLEARVASPKSRSEVADGDA</sequence>